<keyword evidence="4 6" id="KW-1133">Transmembrane helix</keyword>
<sequence>MSAASTHLRQLPADGLAVSRCIGESGPLVPEGSMNHTTSPQSAARTRAGVTLALVVGAVGIYKAIESMTSPALPILQEELNASRAEIAWVLTGVLLTGPVVTPVIGRLGDLYDKRRVLLGVLCIVGAGTLLSALSVSMPMLIAGQLLQGVGLGTVPLAVGIMRDTQSASRLKFGNGLMVGVIFACTALAMLVAGPIADRLDYHWLFWMPFAVLVVAIVAAWVLVPSCPSNSSGRHVDLLGAALFGGSLATLLIGFTYAPEWGWTSYRFVALVVGSVVLFAIFVAVELRSVDPLVDVRILASHEVIVASGLMVMAGFTINLFFVMIPMQVQQPASTGYGFGASGTTTSAILVPGVLMGALAPVAGWIEARVGRRAAAAIPPILTAASFLLMIASPGALPLVVAAMLVCGFSTGIGITQAMNIIATSVPEDRVSAFSGMNFVVKAVGSTSGVQIAASILSTDAASAHDAPAWSAFLTVFAVGVGLATAALLLVLTLRPSRDAGAGAPSPAEPVEATV</sequence>
<dbReference type="Pfam" id="PF07690">
    <property type="entry name" value="MFS_1"/>
    <property type="match status" value="1"/>
</dbReference>
<feature type="transmembrane region" description="Helical" evidence="6">
    <location>
        <begin position="264"/>
        <end position="285"/>
    </location>
</feature>
<evidence type="ECO:0000313" key="8">
    <source>
        <dbReference type="EMBL" id="MFD1246224.1"/>
    </source>
</evidence>
<comment type="subcellular location">
    <subcellularLocation>
        <location evidence="1">Cell membrane</location>
        <topology evidence="1">Multi-pass membrane protein</topology>
    </subcellularLocation>
</comment>
<feature type="transmembrane region" description="Helical" evidence="6">
    <location>
        <begin position="399"/>
        <end position="418"/>
    </location>
</feature>
<dbReference type="PANTHER" id="PTHR42718:SF9">
    <property type="entry name" value="MAJOR FACILITATOR SUPERFAMILY MULTIDRUG TRANSPORTER MFSC"/>
    <property type="match status" value="1"/>
</dbReference>
<dbReference type="Proteomes" id="UP001597229">
    <property type="component" value="Unassembled WGS sequence"/>
</dbReference>
<evidence type="ECO:0000256" key="6">
    <source>
        <dbReference type="SAM" id="Phobius"/>
    </source>
</evidence>
<feature type="transmembrane region" description="Helical" evidence="6">
    <location>
        <begin position="337"/>
        <end position="362"/>
    </location>
</feature>
<dbReference type="InterPro" id="IPR036259">
    <property type="entry name" value="MFS_trans_sf"/>
</dbReference>
<evidence type="ECO:0000256" key="2">
    <source>
        <dbReference type="ARBA" id="ARBA00022448"/>
    </source>
</evidence>
<evidence type="ECO:0000256" key="4">
    <source>
        <dbReference type="ARBA" id="ARBA00022989"/>
    </source>
</evidence>
<evidence type="ECO:0000313" key="9">
    <source>
        <dbReference type="Proteomes" id="UP001597229"/>
    </source>
</evidence>
<organism evidence="8 9">
    <name type="scientific">Nocardioides ginsengisoli</name>
    <dbReference type="NCBI Taxonomy" id="363868"/>
    <lineage>
        <taxon>Bacteria</taxon>
        <taxon>Bacillati</taxon>
        <taxon>Actinomycetota</taxon>
        <taxon>Actinomycetes</taxon>
        <taxon>Propionibacteriales</taxon>
        <taxon>Nocardioidaceae</taxon>
        <taxon>Nocardioides</taxon>
    </lineage>
</organism>
<feature type="transmembrane region" description="Helical" evidence="6">
    <location>
        <begin position="374"/>
        <end position="393"/>
    </location>
</feature>
<dbReference type="PROSITE" id="PS50850">
    <property type="entry name" value="MFS"/>
    <property type="match status" value="1"/>
</dbReference>
<feature type="domain" description="Major facilitator superfamily (MFS) profile" evidence="7">
    <location>
        <begin position="50"/>
        <end position="499"/>
    </location>
</feature>
<evidence type="ECO:0000256" key="5">
    <source>
        <dbReference type="ARBA" id="ARBA00023136"/>
    </source>
</evidence>
<dbReference type="PANTHER" id="PTHR42718">
    <property type="entry name" value="MAJOR FACILITATOR SUPERFAMILY MULTIDRUG TRANSPORTER MFSC"/>
    <property type="match status" value="1"/>
</dbReference>
<feature type="transmembrane region" description="Helical" evidence="6">
    <location>
        <begin position="204"/>
        <end position="224"/>
    </location>
</feature>
<feature type="transmembrane region" description="Helical" evidence="6">
    <location>
        <begin position="439"/>
        <end position="457"/>
    </location>
</feature>
<proteinExistence type="predicted"/>
<dbReference type="InterPro" id="IPR011701">
    <property type="entry name" value="MFS"/>
</dbReference>
<feature type="transmembrane region" description="Helical" evidence="6">
    <location>
        <begin position="117"/>
        <end position="136"/>
    </location>
</feature>
<evidence type="ECO:0000256" key="3">
    <source>
        <dbReference type="ARBA" id="ARBA00022692"/>
    </source>
</evidence>
<feature type="transmembrane region" description="Helical" evidence="6">
    <location>
        <begin position="85"/>
        <end position="105"/>
    </location>
</feature>
<keyword evidence="5 6" id="KW-0472">Membrane</keyword>
<feature type="transmembrane region" description="Helical" evidence="6">
    <location>
        <begin position="48"/>
        <end position="65"/>
    </location>
</feature>
<comment type="caution">
    <text evidence="8">The sequence shown here is derived from an EMBL/GenBank/DDBJ whole genome shotgun (WGS) entry which is preliminary data.</text>
</comment>
<keyword evidence="3 6" id="KW-0812">Transmembrane</keyword>
<dbReference type="InterPro" id="IPR020846">
    <property type="entry name" value="MFS_dom"/>
</dbReference>
<evidence type="ECO:0000259" key="7">
    <source>
        <dbReference type="PROSITE" id="PS50850"/>
    </source>
</evidence>
<dbReference type="Gene3D" id="1.20.1720.10">
    <property type="entry name" value="Multidrug resistance protein D"/>
    <property type="match status" value="1"/>
</dbReference>
<keyword evidence="9" id="KW-1185">Reference proteome</keyword>
<keyword evidence="2" id="KW-0813">Transport</keyword>
<dbReference type="SUPFAM" id="SSF103473">
    <property type="entry name" value="MFS general substrate transporter"/>
    <property type="match status" value="2"/>
</dbReference>
<evidence type="ECO:0000256" key="1">
    <source>
        <dbReference type="ARBA" id="ARBA00004651"/>
    </source>
</evidence>
<protein>
    <submittedName>
        <fullName evidence="8">MFS transporter</fullName>
    </submittedName>
</protein>
<gene>
    <name evidence="8" type="ORF">ACFQ3F_00345</name>
</gene>
<dbReference type="EMBL" id="JBHTLX010000002">
    <property type="protein sequence ID" value="MFD1246224.1"/>
    <property type="molecule type" value="Genomic_DNA"/>
</dbReference>
<feature type="transmembrane region" description="Helical" evidence="6">
    <location>
        <begin position="469"/>
        <end position="492"/>
    </location>
</feature>
<dbReference type="RefSeq" id="WP_367921252.1">
    <property type="nucleotide sequence ID" value="NZ_BAABAC010000041.1"/>
</dbReference>
<feature type="transmembrane region" description="Helical" evidence="6">
    <location>
        <begin position="173"/>
        <end position="192"/>
    </location>
</feature>
<feature type="transmembrane region" description="Helical" evidence="6">
    <location>
        <begin position="236"/>
        <end position="258"/>
    </location>
</feature>
<dbReference type="Gene3D" id="1.20.1250.20">
    <property type="entry name" value="MFS general substrate transporter like domains"/>
    <property type="match status" value="1"/>
</dbReference>
<reference evidence="9" key="1">
    <citation type="journal article" date="2019" name="Int. J. Syst. Evol. Microbiol.">
        <title>The Global Catalogue of Microorganisms (GCM) 10K type strain sequencing project: providing services to taxonomists for standard genome sequencing and annotation.</title>
        <authorList>
            <consortium name="The Broad Institute Genomics Platform"/>
            <consortium name="The Broad Institute Genome Sequencing Center for Infectious Disease"/>
            <person name="Wu L."/>
            <person name="Ma J."/>
        </authorList>
    </citation>
    <scope>NUCLEOTIDE SEQUENCE [LARGE SCALE GENOMIC DNA]</scope>
    <source>
        <strain evidence="9">CCUG 52478</strain>
    </source>
</reference>
<feature type="transmembrane region" description="Helical" evidence="6">
    <location>
        <begin position="305"/>
        <end position="325"/>
    </location>
</feature>
<name>A0ABW3VVC7_9ACTN</name>
<feature type="transmembrane region" description="Helical" evidence="6">
    <location>
        <begin position="142"/>
        <end position="161"/>
    </location>
</feature>
<accession>A0ABW3VVC7</accession>